<evidence type="ECO:0000313" key="2">
    <source>
        <dbReference type="EMBL" id="KAF7998040.1"/>
    </source>
</evidence>
<organism evidence="2 3">
    <name type="scientific">Aphidius gifuensis</name>
    <name type="common">Parasitoid wasp</name>
    <dbReference type="NCBI Taxonomy" id="684658"/>
    <lineage>
        <taxon>Eukaryota</taxon>
        <taxon>Metazoa</taxon>
        <taxon>Ecdysozoa</taxon>
        <taxon>Arthropoda</taxon>
        <taxon>Hexapoda</taxon>
        <taxon>Insecta</taxon>
        <taxon>Pterygota</taxon>
        <taxon>Neoptera</taxon>
        <taxon>Endopterygota</taxon>
        <taxon>Hymenoptera</taxon>
        <taxon>Apocrita</taxon>
        <taxon>Ichneumonoidea</taxon>
        <taxon>Braconidae</taxon>
        <taxon>Aphidiinae</taxon>
        <taxon>Aphidius</taxon>
    </lineage>
</organism>
<proteinExistence type="predicted"/>
<sequence length="426" mass="50272">MKLVITIFFILVVSSKIHGERFFRSVNKQLENKNDFNVSNYYQHTVNSFSKKSDIHFKLINAVFQDTLDKYQTFVFSSISEGKNVSSLFEIEENKLTKEFTQALKMSDECFISHTNAFGNSCHLKIWSKDIKSTFEHCYDDKIETNDILNCLNNNIKINNKNETIKKAYNDIINDLKKLNETLTLSIDKCYENLQTKFNKEIVHQSDMFLLRVISHRVNLKNSSRPINEKNIKIVSHNLTNLYRSSIDIINTFYVRQFDILRSLEWKSIRNYQTVQEVFQSIGVNITCCEIYSDKYITNLTQTMLSFNDKYFKNQTSMYTNFINTNIQSNTIHLAFPDCYKKNSVIELKFKCIHTEILKKKNSMKAVYDMIENDMIMQYNYINSTINYFFNKTITEYKNKLTQATVPFYECVGYKKESGKCVNYYV</sequence>
<evidence type="ECO:0000313" key="3">
    <source>
        <dbReference type="Proteomes" id="UP000639338"/>
    </source>
</evidence>
<keyword evidence="1" id="KW-0732">Signal</keyword>
<name>A0A834Y297_APHGI</name>
<reference evidence="2 3" key="1">
    <citation type="submission" date="2020-08" db="EMBL/GenBank/DDBJ databases">
        <title>Aphidius gifuensis genome sequencing and assembly.</title>
        <authorList>
            <person name="Du Z."/>
        </authorList>
    </citation>
    <scope>NUCLEOTIDE SEQUENCE [LARGE SCALE GENOMIC DNA]</scope>
    <source>
        <strain evidence="2">YNYX2018</strain>
        <tissue evidence="2">Adults</tissue>
    </source>
</reference>
<dbReference type="AlphaFoldDB" id="A0A834Y297"/>
<feature type="signal peptide" evidence="1">
    <location>
        <begin position="1"/>
        <end position="19"/>
    </location>
</feature>
<dbReference type="EMBL" id="JACMRX010000001">
    <property type="protein sequence ID" value="KAF7998040.1"/>
    <property type="molecule type" value="Genomic_DNA"/>
</dbReference>
<evidence type="ECO:0008006" key="4">
    <source>
        <dbReference type="Google" id="ProtNLM"/>
    </source>
</evidence>
<accession>A0A834Y297</accession>
<protein>
    <recommendedName>
        <fullName evidence="4">Venom protein</fullName>
    </recommendedName>
</protein>
<comment type="caution">
    <text evidence="2">The sequence shown here is derived from an EMBL/GenBank/DDBJ whole genome shotgun (WGS) entry which is preliminary data.</text>
</comment>
<feature type="chain" id="PRO_5032323343" description="Venom protein" evidence="1">
    <location>
        <begin position="20"/>
        <end position="426"/>
    </location>
</feature>
<evidence type="ECO:0000256" key="1">
    <source>
        <dbReference type="SAM" id="SignalP"/>
    </source>
</evidence>
<gene>
    <name evidence="2" type="ORF">HCN44_009438</name>
</gene>
<dbReference type="Proteomes" id="UP000639338">
    <property type="component" value="Unassembled WGS sequence"/>
</dbReference>
<keyword evidence="3" id="KW-1185">Reference proteome</keyword>